<gene>
    <name evidence="1" type="ORF">RPERSI_LOCUS3736</name>
</gene>
<keyword evidence="2" id="KW-1185">Reference proteome</keyword>
<name>A0ACA9LTG3_9GLOM</name>
<dbReference type="Proteomes" id="UP000789920">
    <property type="component" value="Unassembled WGS sequence"/>
</dbReference>
<organism evidence="1 2">
    <name type="scientific">Racocetra persica</name>
    <dbReference type="NCBI Taxonomy" id="160502"/>
    <lineage>
        <taxon>Eukaryota</taxon>
        <taxon>Fungi</taxon>
        <taxon>Fungi incertae sedis</taxon>
        <taxon>Mucoromycota</taxon>
        <taxon>Glomeromycotina</taxon>
        <taxon>Glomeromycetes</taxon>
        <taxon>Diversisporales</taxon>
        <taxon>Gigasporaceae</taxon>
        <taxon>Racocetra</taxon>
    </lineage>
</organism>
<accession>A0ACA9LTG3</accession>
<comment type="caution">
    <text evidence="1">The sequence shown here is derived from an EMBL/GenBank/DDBJ whole genome shotgun (WGS) entry which is preliminary data.</text>
</comment>
<proteinExistence type="predicted"/>
<protein>
    <submittedName>
        <fullName evidence="1">36751_t:CDS:1</fullName>
    </submittedName>
</protein>
<evidence type="ECO:0000313" key="1">
    <source>
        <dbReference type="EMBL" id="CAG8545570.1"/>
    </source>
</evidence>
<evidence type="ECO:0000313" key="2">
    <source>
        <dbReference type="Proteomes" id="UP000789920"/>
    </source>
</evidence>
<feature type="non-terminal residue" evidence="1">
    <location>
        <position position="91"/>
    </location>
</feature>
<sequence>MSQQPVLGTIHHFYICVSDYNKSFEFYNSFLPKLGYKIIRNNDFYTGWVNQSLGQFGIAPAREEHKDIKHTRYAVGYHHLAWNATSKEEVD</sequence>
<reference evidence="1" key="1">
    <citation type="submission" date="2021-06" db="EMBL/GenBank/DDBJ databases">
        <authorList>
            <person name="Kallberg Y."/>
            <person name="Tangrot J."/>
            <person name="Rosling A."/>
        </authorList>
    </citation>
    <scope>NUCLEOTIDE SEQUENCE</scope>
    <source>
        <strain evidence="1">MA461A</strain>
    </source>
</reference>
<dbReference type="EMBL" id="CAJVQC010004813">
    <property type="protein sequence ID" value="CAG8545570.1"/>
    <property type="molecule type" value="Genomic_DNA"/>
</dbReference>